<feature type="site" description="Cleavage; by autolysis" evidence="8">
    <location>
        <begin position="185"/>
        <end position="186"/>
    </location>
</feature>
<dbReference type="EC" id="2.3.1.1" evidence="8"/>
<evidence type="ECO:0000313" key="10">
    <source>
        <dbReference type="Proteomes" id="UP000017746"/>
    </source>
</evidence>
<dbReference type="FunFam" id="3.10.20.340:FF:000003">
    <property type="entry name" value="Arginine biosynthesis bifunctional protein ArgJ"/>
    <property type="match status" value="1"/>
</dbReference>
<dbReference type="HOGENOM" id="CLU_027172_2_0_11"/>
<dbReference type="PANTHER" id="PTHR23100">
    <property type="entry name" value="ARGININE BIOSYNTHESIS BIFUNCTIONAL PROTEIN ARGJ"/>
    <property type="match status" value="1"/>
</dbReference>
<evidence type="ECO:0000256" key="4">
    <source>
        <dbReference type="ARBA" id="ARBA00022490"/>
    </source>
</evidence>
<feature type="chain" id="PRO_5023379065" description="Arginine biosynthesis bifunctional protein ArgJ alpha chain" evidence="8">
    <location>
        <begin position="1"/>
        <end position="185"/>
    </location>
</feature>
<dbReference type="GO" id="GO:0004358">
    <property type="term" value="F:L-glutamate N-acetyltransferase activity, acting on acetyl-L-ornithine as donor"/>
    <property type="evidence" value="ECO:0007669"/>
    <property type="project" value="UniProtKB-UniRule"/>
</dbReference>
<feature type="binding site" evidence="8">
    <location>
        <position position="385"/>
    </location>
    <ligand>
        <name>substrate</name>
    </ligand>
</feature>
<comment type="catalytic activity">
    <reaction evidence="8">
        <text>N(2)-acetyl-L-ornithine + L-glutamate = N-acetyl-L-glutamate + L-ornithine</text>
        <dbReference type="Rhea" id="RHEA:15349"/>
        <dbReference type="ChEBI" id="CHEBI:29985"/>
        <dbReference type="ChEBI" id="CHEBI:44337"/>
        <dbReference type="ChEBI" id="CHEBI:46911"/>
        <dbReference type="ChEBI" id="CHEBI:57805"/>
        <dbReference type="EC" id="2.3.1.35"/>
    </reaction>
</comment>
<feature type="site" description="Involved in the stabilization of negative charge on the oxyanion by the formation of the oxyanion hole" evidence="8">
    <location>
        <position position="117"/>
    </location>
</feature>
<name>U5W513_9ACTN</name>
<dbReference type="PANTHER" id="PTHR23100:SF0">
    <property type="entry name" value="ARGININE BIOSYNTHESIS BIFUNCTIONAL PROTEIN ARGJ, MITOCHONDRIAL"/>
    <property type="match status" value="1"/>
</dbReference>
<keyword evidence="10" id="KW-1185">Reference proteome</keyword>
<dbReference type="SUPFAM" id="SSF56266">
    <property type="entry name" value="DmpA/ArgJ-like"/>
    <property type="match status" value="1"/>
</dbReference>
<keyword evidence="8" id="KW-0511">Multifunctional enzyme</keyword>
<feature type="active site" description="Nucleophile" evidence="8">
    <location>
        <position position="186"/>
    </location>
</feature>
<evidence type="ECO:0000256" key="5">
    <source>
        <dbReference type="ARBA" id="ARBA00022679"/>
    </source>
</evidence>
<reference evidence="9 10" key="1">
    <citation type="journal article" date="2014" name="J. Biotechnol.">
        <title>Complete genome sequence of the actinobacterium Actinoplanes friuliensis HAG 010964, producer of the lipopeptide antibiotic friulimycin.</title>
        <authorList>
            <person name="Ruckert C."/>
            <person name="Szczepanowski R."/>
            <person name="Albersmeier A."/>
            <person name="Goesmann A."/>
            <person name="Fischer N."/>
            <person name="Steinkamper A."/>
            <person name="Puhler A."/>
            <person name="Biener R."/>
            <person name="Schwartz D."/>
            <person name="Kalinowski J."/>
        </authorList>
    </citation>
    <scope>NUCLEOTIDE SEQUENCE [LARGE SCALE GENOMIC DNA]</scope>
    <source>
        <strain evidence="9 10">DSM 7358</strain>
    </source>
</reference>
<dbReference type="RefSeq" id="WP_023560645.1">
    <property type="nucleotide sequence ID" value="NC_022657.1"/>
</dbReference>
<dbReference type="HAMAP" id="MF_01106">
    <property type="entry name" value="ArgJ"/>
    <property type="match status" value="1"/>
</dbReference>
<protein>
    <recommendedName>
        <fullName evidence="8">Arginine biosynthesis bifunctional protein ArgJ</fullName>
    </recommendedName>
    <domain>
        <recommendedName>
            <fullName evidence="8">Glutamate N-acetyltransferase</fullName>
            <ecNumber evidence="8">2.3.1.35</ecNumber>
        </recommendedName>
        <alternativeName>
            <fullName evidence="8">Ornithine acetyltransferase</fullName>
            <shortName evidence="8">OATase</shortName>
        </alternativeName>
        <alternativeName>
            <fullName evidence="8">Ornithine transacetylase</fullName>
        </alternativeName>
    </domain>
    <domain>
        <recommendedName>
            <fullName evidence="8">Amino-acid acetyltransferase</fullName>
            <ecNumber evidence="8">2.3.1.1</ecNumber>
        </recommendedName>
        <alternativeName>
            <fullName evidence="8">N-acetylglutamate synthase</fullName>
            <shortName evidence="8">AGSase</shortName>
        </alternativeName>
    </domain>
    <component>
        <recommendedName>
            <fullName evidence="8">Arginine biosynthesis bifunctional protein ArgJ alpha chain</fullName>
        </recommendedName>
    </component>
    <component>
        <recommendedName>
            <fullName evidence="8">Arginine biosynthesis bifunctional protein ArgJ beta chain</fullName>
        </recommendedName>
    </component>
</protein>
<feature type="binding site" evidence="8">
    <location>
        <position position="186"/>
    </location>
    <ligand>
        <name>substrate</name>
    </ligand>
</feature>
<comment type="subcellular location">
    <subcellularLocation>
        <location evidence="1 8">Cytoplasm</location>
    </subcellularLocation>
</comment>
<dbReference type="GO" id="GO:0006592">
    <property type="term" value="P:ornithine biosynthetic process"/>
    <property type="evidence" value="ECO:0007669"/>
    <property type="project" value="TreeGrafter"/>
</dbReference>
<dbReference type="STRING" id="1246995.AFR_30240"/>
<comment type="subunit">
    <text evidence="3 8">Heterotetramer of two alpha and two beta chains.</text>
</comment>
<keyword evidence="4 8" id="KW-0963">Cytoplasm</keyword>
<feature type="site" description="Involved in the stabilization of negative charge on the oxyanion by the formation of the oxyanion hole" evidence="8">
    <location>
        <position position="116"/>
    </location>
</feature>
<feature type="binding site" evidence="8">
    <location>
        <position position="266"/>
    </location>
    <ligand>
        <name>substrate</name>
    </ligand>
</feature>
<dbReference type="KEGG" id="afs:AFR_30240"/>
<dbReference type="GO" id="GO:0005737">
    <property type="term" value="C:cytoplasm"/>
    <property type="evidence" value="ECO:0007669"/>
    <property type="project" value="UniProtKB-SubCell"/>
</dbReference>
<feature type="binding site" evidence="8">
    <location>
        <position position="390"/>
    </location>
    <ligand>
        <name>substrate</name>
    </ligand>
</feature>
<dbReference type="Gene3D" id="3.10.20.340">
    <property type="entry name" value="ArgJ beta chain, C-terminal domain"/>
    <property type="match status" value="1"/>
</dbReference>
<evidence type="ECO:0000256" key="1">
    <source>
        <dbReference type="ARBA" id="ARBA00004496"/>
    </source>
</evidence>
<evidence type="ECO:0000256" key="6">
    <source>
        <dbReference type="ARBA" id="ARBA00022813"/>
    </source>
</evidence>
<dbReference type="EC" id="2.3.1.35" evidence="8"/>
<comment type="pathway">
    <text evidence="8">Amino-acid biosynthesis; L-arginine biosynthesis; L-ornithine and N-acetyl-L-glutamate from L-glutamate and N(2)-acetyl-L-ornithine (cyclic): step 1/1.</text>
</comment>
<gene>
    <name evidence="8 9" type="primary">argJ</name>
    <name evidence="9" type="ORF">AFR_30240</name>
</gene>
<evidence type="ECO:0000256" key="3">
    <source>
        <dbReference type="ARBA" id="ARBA00011475"/>
    </source>
</evidence>
<comment type="function">
    <text evidence="8">Catalyzes two activities which are involved in the cyclic version of arginine biosynthesis: the synthesis of N-acetylglutamate from glutamate and acetyl-CoA as the acetyl donor, and of ornithine by transacetylation between N(2)-acetylornithine and glutamate.</text>
</comment>
<dbReference type="InterPro" id="IPR016117">
    <property type="entry name" value="ArgJ-like_dom_sf"/>
</dbReference>
<dbReference type="GO" id="GO:0006526">
    <property type="term" value="P:L-arginine biosynthetic process"/>
    <property type="evidence" value="ECO:0007669"/>
    <property type="project" value="UniProtKB-UniRule"/>
</dbReference>
<keyword evidence="6 8" id="KW-0068">Autocatalytic cleavage</keyword>
<sequence length="390" mass="39492">MTVTTPRGFRASGVAAGLKTSGGADVAIVVNDGPDATVAGVFTGNRVKAAPVMWSQQVLKGGVVRAVVLNSGGANACTGTQGFRDTHATAEHAAAVLRGGPKPLLVGAGDIAVCSTGLIGEMLPMGKLLPGVTAAVKALNTDGGARAAEAIMTTDTVAKNAVVQGDGWSVGGMAKGAGMLAPALATMLVVLTTDAVAGSEALDTALREATRLTFDRIDADGCMSTNDTVLLLASGASDVQPTQEELTAAVTALCHDLAQQLIDDAEGATKHIAIEVLGAASEADAVEVGRTVARNNLVKTALFGNDPNWGRILAAVGTTQAAFAPDRIDVAVNGVWVCRGGSAADDRSKVDLAGKDVTITVHLHEGEMSATIWTTDLSHAYVHENSAYSS</sequence>
<dbReference type="CDD" id="cd02152">
    <property type="entry name" value="OAT"/>
    <property type="match status" value="1"/>
</dbReference>
<feature type="binding site" evidence="8">
    <location>
        <position position="175"/>
    </location>
    <ligand>
        <name>substrate</name>
    </ligand>
</feature>
<comment type="catalytic activity">
    <reaction evidence="8">
        <text>L-glutamate + acetyl-CoA = N-acetyl-L-glutamate + CoA + H(+)</text>
        <dbReference type="Rhea" id="RHEA:24292"/>
        <dbReference type="ChEBI" id="CHEBI:15378"/>
        <dbReference type="ChEBI" id="CHEBI:29985"/>
        <dbReference type="ChEBI" id="CHEBI:44337"/>
        <dbReference type="ChEBI" id="CHEBI:57287"/>
        <dbReference type="ChEBI" id="CHEBI:57288"/>
        <dbReference type="EC" id="2.3.1.1"/>
    </reaction>
</comment>
<dbReference type="UniPathway" id="UPA00068">
    <property type="reaction ID" value="UER00106"/>
</dbReference>
<keyword evidence="8" id="KW-0055">Arginine biosynthesis</keyword>
<accession>U5W513</accession>
<dbReference type="Proteomes" id="UP000017746">
    <property type="component" value="Chromosome"/>
</dbReference>
<keyword evidence="7 8" id="KW-0012">Acyltransferase</keyword>
<evidence type="ECO:0000256" key="8">
    <source>
        <dbReference type="HAMAP-Rule" id="MF_01106"/>
    </source>
</evidence>
<feature type="chain" id="PRO_5023379063" description="Arginine biosynthesis bifunctional protein ArgJ beta chain" evidence="8">
    <location>
        <begin position="186"/>
        <end position="390"/>
    </location>
</feature>
<evidence type="ECO:0000256" key="7">
    <source>
        <dbReference type="ARBA" id="ARBA00023315"/>
    </source>
</evidence>
<dbReference type="OrthoDB" id="9804242at2"/>
<evidence type="ECO:0000256" key="2">
    <source>
        <dbReference type="ARBA" id="ARBA00006774"/>
    </source>
</evidence>
<dbReference type="NCBIfam" id="NF003802">
    <property type="entry name" value="PRK05388.1"/>
    <property type="match status" value="1"/>
</dbReference>
<keyword evidence="8" id="KW-0028">Amino-acid biosynthesis</keyword>
<dbReference type="PATRIC" id="fig|1246995.3.peg.6123"/>
<dbReference type="GO" id="GO:0004042">
    <property type="term" value="F:L-glutamate N-acetyltransferase activity"/>
    <property type="evidence" value="ECO:0007669"/>
    <property type="project" value="UniProtKB-UniRule"/>
</dbReference>
<comment type="pathway">
    <text evidence="8">Amino-acid biosynthesis; L-arginine biosynthesis; N(2)-acetyl-L-ornithine from L-glutamate: step 1/4.</text>
</comment>
<dbReference type="InterPro" id="IPR042195">
    <property type="entry name" value="ArgJ_beta_C"/>
</dbReference>
<dbReference type="InterPro" id="IPR002813">
    <property type="entry name" value="Arg_biosynth_ArgJ"/>
</dbReference>
<dbReference type="Gene3D" id="3.60.70.12">
    <property type="entry name" value="L-amino peptidase D-ALA esterase/amidase"/>
    <property type="match status" value="1"/>
</dbReference>
<organism evidence="9 10">
    <name type="scientific">Actinoplanes friuliensis DSM 7358</name>
    <dbReference type="NCBI Taxonomy" id="1246995"/>
    <lineage>
        <taxon>Bacteria</taxon>
        <taxon>Bacillati</taxon>
        <taxon>Actinomycetota</taxon>
        <taxon>Actinomycetes</taxon>
        <taxon>Micromonosporales</taxon>
        <taxon>Micromonosporaceae</taxon>
        <taxon>Actinoplanes</taxon>
    </lineage>
</organism>
<dbReference type="eggNOG" id="COG1364">
    <property type="taxonomic scope" value="Bacteria"/>
</dbReference>
<proteinExistence type="inferred from homology"/>
<dbReference type="EMBL" id="CP006272">
    <property type="protein sequence ID" value="AGZ44308.1"/>
    <property type="molecule type" value="Genomic_DNA"/>
</dbReference>
<dbReference type="NCBIfam" id="TIGR00120">
    <property type="entry name" value="ArgJ"/>
    <property type="match status" value="1"/>
</dbReference>
<keyword evidence="5 8" id="KW-0808">Transferase</keyword>
<dbReference type="Pfam" id="PF01960">
    <property type="entry name" value="ArgJ"/>
    <property type="match status" value="1"/>
</dbReference>
<dbReference type="AlphaFoldDB" id="U5W513"/>
<evidence type="ECO:0000313" key="9">
    <source>
        <dbReference type="EMBL" id="AGZ44308.1"/>
    </source>
</evidence>
<comment type="similarity">
    <text evidence="2 8">Belongs to the ArgJ family.</text>
</comment>
<feature type="binding site" evidence="8">
    <location>
        <position position="153"/>
    </location>
    <ligand>
        <name>substrate</name>
    </ligand>
</feature>